<dbReference type="GO" id="GO:0005886">
    <property type="term" value="C:plasma membrane"/>
    <property type="evidence" value="ECO:0007669"/>
    <property type="project" value="InterPro"/>
</dbReference>
<keyword evidence="1" id="KW-0812">Transmembrane</keyword>
<gene>
    <name evidence="2" type="ORF">AOQ84DRAFT_251780</name>
</gene>
<proteinExistence type="predicted"/>
<feature type="transmembrane region" description="Helical" evidence="1">
    <location>
        <begin position="153"/>
        <end position="175"/>
    </location>
</feature>
<dbReference type="PANTHER" id="PTHR28019">
    <property type="entry name" value="CELL MEMBRANE PROTEIN YLR413W-RELATED"/>
    <property type="match status" value="1"/>
</dbReference>
<feature type="non-terminal residue" evidence="2">
    <location>
        <position position="286"/>
    </location>
</feature>
<name>A0A8E2JLC5_9PEZI</name>
<dbReference type="GO" id="GO:0051285">
    <property type="term" value="C:cell cortex of cell tip"/>
    <property type="evidence" value="ECO:0007669"/>
    <property type="project" value="TreeGrafter"/>
</dbReference>
<accession>A0A8E2JLC5</accession>
<dbReference type="EMBL" id="KV751142">
    <property type="protein sequence ID" value="OCL01383.1"/>
    <property type="molecule type" value="Genomic_DNA"/>
</dbReference>
<dbReference type="OrthoDB" id="4480814at2759"/>
<keyword evidence="1" id="KW-0472">Membrane</keyword>
<evidence type="ECO:0000313" key="2">
    <source>
        <dbReference type="EMBL" id="OCL01383.1"/>
    </source>
</evidence>
<evidence type="ECO:0000313" key="3">
    <source>
        <dbReference type="Proteomes" id="UP000250140"/>
    </source>
</evidence>
<sequence length="286" mass="31573">MGKLGRFACIFTPMALTIASLLCLCLVFSGQLNKGNSLQNDLYFFKADTKNFTENPNILPNENIDSKLFNALKNSASAKDLKDFYKVGLWSYCEGDTDNKGVETVTYCSPRKAAFWFNPIEVWDLSNTTVQTLFPKELQDGLNAYQKVAKWMFAAYTLAFWITLAEIVLGIFAIFSRWGSFVTTIASTASSIFIIAAAITSTALYGALAGSFDTALKEYKIKGYVGTKMLALVWLAVAFSLGAGLFWLFSTCCCSGKSNKSKKMVVEKTPYTYERVASPYLGARDG</sequence>
<organism evidence="2 3">
    <name type="scientific">Glonium stellatum</name>
    <dbReference type="NCBI Taxonomy" id="574774"/>
    <lineage>
        <taxon>Eukaryota</taxon>
        <taxon>Fungi</taxon>
        <taxon>Dikarya</taxon>
        <taxon>Ascomycota</taxon>
        <taxon>Pezizomycotina</taxon>
        <taxon>Dothideomycetes</taxon>
        <taxon>Pleosporomycetidae</taxon>
        <taxon>Gloniales</taxon>
        <taxon>Gloniaceae</taxon>
        <taxon>Glonium</taxon>
    </lineage>
</organism>
<reference evidence="2 3" key="1">
    <citation type="journal article" date="2016" name="Nat. Commun.">
        <title>Ectomycorrhizal ecology is imprinted in the genome of the dominant symbiotic fungus Cenococcum geophilum.</title>
        <authorList>
            <consortium name="DOE Joint Genome Institute"/>
            <person name="Peter M."/>
            <person name="Kohler A."/>
            <person name="Ohm R.A."/>
            <person name="Kuo A."/>
            <person name="Krutzmann J."/>
            <person name="Morin E."/>
            <person name="Arend M."/>
            <person name="Barry K.W."/>
            <person name="Binder M."/>
            <person name="Choi C."/>
            <person name="Clum A."/>
            <person name="Copeland A."/>
            <person name="Grisel N."/>
            <person name="Haridas S."/>
            <person name="Kipfer T."/>
            <person name="LaButti K."/>
            <person name="Lindquist E."/>
            <person name="Lipzen A."/>
            <person name="Maire R."/>
            <person name="Meier B."/>
            <person name="Mihaltcheva S."/>
            <person name="Molinier V."/>
            <person name="Murat C."/>
            <person name="Poggeler S."/>
            <person name="Quandt C.A."/>
            <person name="Sperisen C."/>
            <person name="Tritt A."/>
            <person name="Tisserant E."/>
            <person name="Crous P.W."/>
            <person name="Henrissat B."/>
            <person name="Nehls U."/>
            <person name="Egli S."/>
            <person name="Spatafora J.W."/>
            <person name="Grigoriev I.V."/>
            <person name="Martin F.M."/>
        </authorList>
    </citation>
    <scope>NUCLEOTIDE SEQUENCE [LARGE SCALE GENOMIC DNA]</scope>
    <source>
        <strain evidence="2 3">CBS 207.34</strain>
    </source>
</reference>
<dbReference type="Pfam" id="PF06687">
    <property type="entry name" value="SUR7"/>
    <property type="match status" value="1"/>
</dbReference>
<dbReference type="PANTHER" id="PTHR28019:SF3">
    <property type="entry name" value="INTEGRAL MEMBRANE PROTEIN (AFU_ORTHOLOGUE AFUA_6G07470)"/>
    <property type="match status" value="1"/>
</dbReference>
<feature type="transmembrane region" description="Helical" evidence="1">
    <location>
        <begin position="229"/>
        <end position="249"/>
    </location>
</feature>
<keyword evidence="1" id="KW-1133">Transmembrane helix</keyword>
<feature type="transmembrane region" description="Helical" evidence="1">
    <location>
        <begin position="181"/>
        <end position="208"/>
    </location>
</feature>
<keyword evidence="3" id="KW-1185">Reference proteome</keyword>
<dbReference type="AlphaFoldDB" id="A0A8E2JLC5"/>
<feature type="transmembrane region" description="Helical" evidence="1">
    <location>
        <begin position="6"/>
        <end position="28"/>
    </location>
</feature>
<dbReference type="GO" id="GO:0031505">
    <property type="term" value="P:fungal-type cell wall organization"/>
    <property type="evidence" value="ECO:0007669"/>
    <property type="project" value="TreeGrafter"/>
</dbReference>
<dbReference type="Proteomes" id="UP000250140">
    <property type="component" value="Unassembled WGS sequence"/>
</dbReference>
<dbReference type="InterPro" id="IPR052413">
    <property type="entry name" value="SUR7_domain"/>
</dbReference>
<evidence type="ECO:0000256" key="1">
    <source>
        <dbReference type="SAM" id="Phobius"/>
    </source>
</evidence>
<protein>
    <submittedName>
        <fullName evidence="2">Integral membrane protein-like protein</fullName>
    </submittedName>
</protein>
<dbReference type="InterPro" id="IPR009571">
    <property type="entry name" value="SUR7/Rim9-like_fungi"/>
</dbReference>